<accession>A0A1G8YSP5</accession>
<feature type="domain" description="LysM" evidence="1">
    <location>
        <begin position="119"/>
        <end position="163"/>
    </location>
</feature>
<dbReference type="AlphaFoldDB" id="A0A1G8YSP5"/>
<dbReference type="EMBL" id="FNEZ01000003">
    <property type="protein sequence ID" value="SDK05793.1"/>
    <property type="molecule type" value="Genomic_DNA"/>
</dbReference>
<gene>
    <name evidence="2" type="ORF">SAMN04487935_2461</name>
</gene>
<proteinExistence type="predicted"/>
<sequence length="196" mass="21562">MRRIVLFLFVVCVFQIGMGQAKNKEVPVTIVSHQVQLGETVRMISKKYLANPTEIYRLNKFAVNGISEGMVLQIPVPIKDNTKAQQIIEEPQTETAVAENENQQQQPTGVTVIDRDNQTEHTVQSGETLSGLSRKYGISIAEIKMSNDVLNTKGLKIGQVIKIPSTRVLGENESSIGSDVVPANEIASTSKTKNKK</sequence>
<dbReference type="Gene3D" id="3.10.350.10">
    <property type="entry name" value="LysM domain"/>
    <property type="match status" value="2"/>
</dbReference>
<dbReference type="PANTHER" id="PTHR33734">
    <property type="entry name" value="LYSM DOMAIN-CONTAINING GPI-ANCHORED PROTEIN 2"/>
    <property type="match status" value="1"/>
</dbReference>
<dbReference type="STRING" id="1128970.SAMN04487935_2461"/>
<dbReference type="InterPro" id="IPR036779">
    <property type="entry name" value="LysM_dom_sf"/>
</dbReference>
<evidence type="ECO:0000313" key="2">
    <source>
        <dbReference type="EMBL" id="SDK05793.1"/>
    </source>
</evidence>
<dbReference type="SUPFAM" id="SSF54106">
    <property type="entry name" value="LysM domain"/>
    <property type="match status" value="2"/>
</dbReference>
<dbReference type="RefSeq" id="WP_091395842.1">
    <property type="nucleotide sequence ID" value="NZ_BKAI01000006.1"/>
</dbReference>
<dbReference type="SMART" id="SM00257">
    <property type="entry name" value="LysM"/>
    <property type="match status" value="2"/>
</dbReference>
<dbReference type="CDD" id="cd00118">
    <property type="entry name" value="LysM"/>
    <property type="match status" value="2"/>
</dbReference>
<dbReference type="OrthoDB" id="2149800at2"/>
<keyword evidence="3" id="KW-1185">Reference proteome</keyword>
<dbReference type="InterPro" id="IPR018392">
    <property type="entry name" value="LysM"/>
</dbReference>
<organism evidence="2 3">
    <name type="scientific">Flavobacterium noncentrifugens</name>
    <dbReference type="NCBI Taxonomy" id="1128970"/>
    <lineage>
        <taxon>Bacteria</taxon>
        <taxon>Pseudomonadati</taxon>
        <taxon>Bacteroidota</taxon>
        <taxon>Flavobacteriia</taxon>
        <taxon>Flavobacteriales</taxon>
        <taxon>Flavobacteriaceae</taxon>
        <taxon>Flavobacterium</taxon>
    </lineage>
</organism>
<protein>
    <submittedName>
        <fullName evidence="2">LysM repeat-containing protein</fullName>
    </submittedName>
</protein>
<reference evidence="2 3" key="1">
    <citation type="submission" date="2016-10" db="EMBL/GenBank/DDBJ databases">
        <authorList>
            <person name="de Groot N.N."/>
        </authorList>
    </citation>
    <scope>NUCLEOTIDE SEQUENCE [LARGE SCALE GENOMIC DNA]</scope>
    <source>
        <strain evidence="2 3">CGMCC 1.10076</strain>
    </source>
</reference>
<name>A0A1G8YSP5_9FLAO</name>
<evidence type="ECO:0000259" key="1">
    <source>
        <dbReference type="PROSITE" id="PS51782"/>
    </source>
</evidence>
<dbReference type="Proteomes" id="UP000199580">
    <property type="component" value="Unassembled WGS sequence"/>
</dbReference>
<dbReference type="PROSITE" id="PS51782">
    <property type="entry name" value="LYSM"/>
    <property type="match status" value="1"/>
</dbReference>
<dbReference type="PANTHER" id="PTHR33734:SF22">
    <property type="entry name" value="MEMBRANE-BOUND LYTIC MUREIN TRANSGLYCOSYLASE D"/>
    <property type="match status" value="1"/>
</dbReference>
<dbReference type="Pfam" id="PF01476">
    <property type="entry name" value="LysM"/>
    <property type="match status" value="2"/>
</dbReference>
<evidence type="ECO:0000313" key="3">
    <source>
        <dbReference type="Proteomes" id="UP000199580"/>
    </source>
</evidence>